<accession>A0A099KRJ9</accession>
<name>A0A099KRJ9_COLPS</name>
<dbReference type="RefSeq" id="WP_156115738.1">
    <property type="nucleotide sequence ID" value="NZ_JQEC01000034.1"/>
</dbReference>
<evidence type="ECO:0000313" key="2">
    <source>
        <dbReference type="Proteomes" id="UP000029868"/>
    </source>
</evidence>
<sequence length="184" mass="20766">MLKQLNLLSLLSLLCLLMLTSCSMVKRQYGHVGTVKPFSPKDYHQVLTTMGAPDSIAVLNDAFIFAYHSVTIDEPQLGLAIPSFDFFKFTLGSATAIHNYHFYAFSLQGKTINLQQNYWQNALGDSSTIGLIFVVEETVDLTSFETPRAANLWGERLLFDIDLIEFSFQDIILARRLDLIGQDY</sequence>
<dbReference type="PATRIC" id="fig|28229.3.peg.2591"/>
<evidence type="ECO:0008006" key="3">
    <source>
        <dbReference type="Google" id="ProtNLM"/>
    </source>
</evidence>
<dbReference type="OrthoDB" id="5729416at2"/>
<proteinExistence type="predicted"/>
<dbReference type="PROSITE" id="PS51257">
    <property type="entry name" value="PROKAR_LIPOPROTEIN"/>
    <property type="match status" value="1"/>
</dbReference>
<dbReference type="EMBL" id="JQEC01000034">
    <property type="protein sequence ID" value="KGJ92283.1"/>
    <property type="molecule type" value="Genomic_DNA"/>
</dbReference>
<evidence type="ECO:0000313" key="1">
    <source>
        <dbReference type="EMBL" id="KGJ92283.1"/>
    </source>
</evidence>
<comment type="caution">
    <text evidence="1">The sequence shown here is derived from an EMBL/GenBank/DDBJ whole genome shotgun (WGS) entry which is preliminary data.</text>
</comment>
<dbReference type="AlphaFoldDB" id="A0A099KRJ9"/>
<gene>
    <name evidence="1" type="ORF">GAB14E_2871</name>
</gene>
<protein>
    <recommendedName>
        <fullName evidence="3">Lipoprotein</fullName>
    </recommendedName>
</protein>
<reference evidence="1 2" key="1">
    <citation type="submission" date="2014-08" db="EMBL/GenBank/DDBJ databases">
        <title>Genomic and Phenotypic Diversity of Colwellia psychrerythraea strains from Disparate Marine Basins.</title>
        <authorList>
            <person name="Techtmann S.M."/>
            <person name="Stelling S.C."/>
            <person name="Utturkar S.M."/>
            <person name="Alshibli N."/>
            <person name="Harris A."/>
            <person name="Brown S.D."/>
            <person name="Hazen T.C."/>
        </authorList>
    </citation>
    <scope>NUCLEOTIDE SEQUENCE [LARGE SCALE GENOMIC DNA]</scope>
    <source>
        <strain evidence="1 2">GAB14E</strain>
    </source>
</reference>
<organism evidence="1 2">
    <name type="scientific">Colwellia psychrerythraea</name>
    <name type="common">Vibrio psychroerythus</name>
    <dbReference type="NCBI Taxonomy" id="28229"/>
    <lineage>
        <taxon>Bacteria</taxon>
        <taxon>Pseudomonadati</taxon>
        <taxon>Pseudomonadota</taxon>
        <taxon>Gammaproteobacteria</taxon>
        <taxon>Alteromonadales</taxon>
        <taxon>Colwelliaceae</taxon>
        <taxon>Colwellia</taxon>
    </lineage>
</organism>
<dbReference type="Proteomes" id="UP000029868">
    <property type="component" value="Unassembled WGS sequence"/>
</dbReference>